<feature type="compositionally biased region" description="Polar residues" evidence="1">
    <location>
        <begin position="480"/>
        <end position="493"/>
    </location>
</feature>
<feature type="region of interest" description="Disordered" evidence="1">
    <location>
        <begin position="92"/>
        <end position="156"/>
    </location>
</feature>
<organism evidence="2 3">
    <name type="scientific">Recurvomyces mirabilis</name>
    <dbReference type="NCBI Taxonomy" id="574656"/>
    <lineage>
        <taxon>Eukaryota</taxon>
        <taxon>Fungi</taxon>
        <taxon>Dikarya</taxon>
        <taxon>Ascomycota</taxon>
        <taxon>Pezizomycotina</taxon>
        <taxon>Dothideomycetes</taxon>
        <taxon>Dothideomycetidae</taxon>
        <taxon>Mycosphaerellales</taxon>
        <taxon>Teratosphaeriaceae</taxon>
        <taxon>Recurvomyces</taxon>
    </lineage>
</organism>
<feature type="region of interest" description="Disordered" evidence="1">
    <location>
        <begin position="469"/>
        <end position="493"/>
    </location>
</feature>
<evidence type="ECO:0000256" key="1">
    <source>
        <dbReference type="SAM" id="MobiDB-lite"/>
    </source>
</evidence>
<accession>A0AAE0WTN8</accession>
<proteinExistence type="predicted"/>
<comment type="caution">
    <text evidence="2">The sequence shown here is derived from an EMBL/GenBank/DDBJ whole genome shotgun (WGS) entry which is preliminary data.</text>
</comment>
<feature type="compositionally biased region" description="Basic and acidic residues" evidence="1">
    <location>
        <begin position="1048"/>
        <end position="1057"/>
    </location>
</feature>
<protein>
    <submittedName>
        <fullName evidence="2">Uncharacterized protein</fullName>
    </submittedName>
</protein>
<feature type="region of interest" description="Disordered" evidence="1">
    <location>
        <begin position="1"/>
        <end position="72"/>
    </location>
</feature>
<feature type="compositionally biased region" description="Polar residues" evidence="1">
    <location>
        <begin position="243"/>
        <end position="254"/>
    </location>
</feature>
<feature type="compositionally biased region" description="Low complexity" evidence="1">
    <location>
        <begin position="100"/>
        <end position="130"/>
    </location>
</feature>
<feature type="compositionally biased region" description="Acidic residues" evidence="1">
    <location>
        <begin position="560"/>
        <end position="578"/>
    </location>
</feature>
<feature type="compositionally biased region" description="Polar residues" evidence="1">
    <location>
        <begin position="51"/>
        <end position="64"/>
    </location>
</feature>
<dbReference type="AlphaFoldDB" id="A0AAE0WTN8"/>
<feature type="compositionally biased region" description="Polar residues" evidence="1">
    <location>
        <begin position="334"/>
        <end position="358"/>
    </location>
</feature>
<feature type="compositionally biased region" description="Basic and acidic residues" evidence="1">
    <location>
        <begin position="132"/>
        <end position="146"/>
    </location>
</feature>
<gene>
    <name evidence="2" type="ORF">LTR78_002468</name>
</gene>
<dbReference type="PANTHER" id="PTHR42068">
    <property type="entry name" value="YALI0B18964P"/>
    <property type="match status" value="1"/>
</dbReference>
<dbReference type="PANTHER" id="PTHR42068:SF1">
    <property type="entry name" value="YALI0B18964P"/>
    <property type="match status" value="1"/>
</dbReference>
<feature type="region of interest" description="Disordered" evidence="1">
    <location>
        <begin position="765"/>
        <end position="784"/>
    </location>
</feature>
<feature type="region of interest" description="Disordered" evidence="1">
    <location>
        <begin position="318"/>
        <end position="437"/>
    </location>
</feature>
<sequence length="1071" mass="114476">MPNLKIFARRKSGNPLEDLSPDTQPSGTSSFRVLERPTRAAAHVYDGTPQKPVSSGKSFQSPLQQLRGKSADDLRTGLNRLVDGRQLLAANEALKRDRGSAGTTNSGSSGYYESSSASARHSSSSTLPSSVDQERERERDNEELYQRKPASTQMKQLVSADADQPLPPPPSFKSRAGRAFSFGQKQNRNPAVPQDAPLPPQPYNVYEPSNGLRSGPASPSSLNRDRAMTSSSYASTAKPPPASQDQDFSLGSSNFGDDFGNMFAGIGKPAAGSREELALPPAPGGFHRTASAAHALFHLGDHANIKQESEPMFPPRALSRQALTPSPGPRNARENGNTFYSQNDRNSQEGLMSSSALSSPRLIDEGPSSPAHNSGIAPAFMGRGKPGYSLVTGRGSPALERTSSDSLTSYISEPEKDKTRGYSKVQGRAYDDGPNRGVQLHDTLPNRPVPPAHKNPMQTASTLHATPQATAGASRLGAISPTSDGGSSLFAESSNATPKATKLVIHDLYEGGALFDSSPQGPPSRAIRPRHQRTESGTPRKMTKAQFEALQRSGPNSLEASEDEKHEEEDEDDEDESERNEQIRRQRKKQQANMAVYRQQMKKVTGGGPSDLAPVRPSMDRGTNSAPPAAGGMFHLGGMGGTPPSASVRGKPSDDEDDEVPLGILQAHGFPGTGRPPTSMGENDQRRMSSAGSVVNGGAGQGNLPPFARRLPADPYFGSSLVNQSNRESLAFSSAQSNYGGTQQMQPGAGNVGGLVGVIASEERAKASRRGSPNPATGQYGMPVPGQMPQMPRTMSMGSMVNPQVYTPSGYAPGMPPMPMMPGMMPGMMQGQDPNQAAQMQNFMAMQMQLMQNVLAMQQQHMGQTPQGQAPAQDYLGVPLASERPMSMASHTPSYQPTSLANTGRANTMMGPPPSWNYQQNGLRPGSAMPPSTYAPSGYNVGGLGPGYTPSIAPSERSNVGMPSRYRPVNTAVDPATGRSNSMTSSMTLQAFTNQQQRPESRQGQLKSTIRIIDKPKGSPKVNTQAGNGDEEEDDGWADMAKKRKEKKFSWRRKDNTTSEPTVSDLYEGLN</sequence>
<name>A0AAE0WTN8_9PEZI</name>
<evidence type="ECO:0000313" key="3">
    <source>
        <dbReference type="Proteomes" id="UP001274830"/>
    </source>
</evidence>
<dbReference type="Proteomes" id="UP001274830">
    <property type="component" value="Unassembled WGS sequence"/>
</dbReference>
<feature type="region of interest" description="Disordered" evidence="1">
    <location>
        <begin position="992"/>
        <end position="1071"/>
    </location>
</feature>
<feature type="compositionally biased region" description="Polar residues" evidence="1">
    <location>
        <begin position="992"/>
        <end position="1008"/>
    </location>
</feature>
<feature type="region of interest" description="Disordered" evidence="1">
    <location>
        <begin position="514"/>
        <end position="692"/>
    </location>
</feature>
<keyword evidence="3" id="KW-1185">Reference proteome</keyword>
<dbReference type="EMBL" id="JAUTXT010000006">
    <property type="protein sequence ID" value="KAK3677618.1"/>
    <property type="molecule type" value="Genomic_DNA"/>
</dbReference>
<feature type="region of interest" description="Disordered" evidence="1">
    <location>
        <begin position="185"/>
        <end position="254"/>
    </location>
</feature>
<reference evidence="2" key="1">
    <citation type="submission" date="2023-07" db="EMBL/GenBank/DDBJ databases">
        <title>Black Yeasts Isolated from many extreme environments.</title>
        <authorList>
            <person name="Coleine C."/>
            <person name="Stajich J.E."/>
            <person name="Selbmann L."/>
        </authorList>
    </citation>
    <scope>NUCLEOTIDE SEQUENCE</scope>
    <source>
        <strain evidence="2">CCFEE 5485</strain>
    </source>
</reference>
<feature type="compositionally biased region" description="Polar residues" evidence="1">
    <location>
        <begin position="217"/>
        <end position="235"/>
    </location>
</feature>
<feature type="compositionally biased region" description="Polar residues" evidence="1">
    <location>
        <begin position="21"/>
        <end position="31"/>
    </location>
</feature>
<evidence type="ECO:0000313" key="2">
    <source>
        <dbReference type="EMBL" id="KAK3677618.1"/>
    </source>
</evidence>